<reference evidence="1" key="1">
    <citation type="journal article" date="2020" name="Nature">
        <title>Giant virus diversity and host interactions through global metagenomics.</title>
        <authorList>
            <person name="Schulz F."/>
            <person name="Roux S."/>
            <person name="Paez-Espino D."/>
            <person name="Jungbluth S."/>
            <person name="Walsh D.A."/>
            <person name="Denef V.J."/>
            <person name="McMahon K.D."/>
            <person name="Konstantinidis K.T."/>
            <person name="Eloe-Fadrosh E.A."/>
            <person name="Kyrpides N.C."/>
            <person name="Woyke T."/>
        </authorList>
    </citation>
    <scope>NUCLEOTIDE SEQUENCE</scope>
    <source>
        <strain evidence="1">GVMAG-M-3300010158-55</strain>
    </source>
</reference>
<sequence>MKFCFNLDGNKKCWPLPKLPNGTLKPNNGNMSTKMRRSLQIKSQKFNGSYFKKGEGPK</sequence>
<name>A0A6C0BAC0_9ZZZZ</name>
<dbReference type="EMBL" id="MN739096">
    <property type="protein sequence ID" value="QHS88448.1"/>
    <property type="molecule type" value="Genomic_DNA"/>
</dbReference>
<organism evidence="1">
    <name type="scientific">viral metagenome</name>
    <dbReference type="NCBI Taxonomy" id="1070528"/>
    <lineage>
        <taxon>unclassified sequences</taxon>
        <taxon>metagenomes</taxon>
        <taxon>organismal metagenomes</taxon>
    </lineage>
</organism>
<accession>A0A6C0BAC0</accession>
<proteinExistence type="predicted"/>
<evidence type="ECO:0000313" key="1">
    <source>
        <dbReference type="EMBL" id="QHS88448.1"/>
    </source>
</evidence>
<protein>
    <submittedName>
        <fullName evidence="1">Uncharacterized protein</fullName>
    </submittedName>
</protein>
<dbReference type="AlphaFoldDB" id="A0A6C0BAC0"/>